<dbReference type="EMBL" id="UOFW01000085">
    <property type="protein sequence ID" value="VAX04284.1"/>
    <property type="molecule type" value="Genomic_DNA"/>
</dbReference>
<feature type="domain" description="Ice-binding protein C-terminal" evidence="1">
    <location>
        <begin position="264"/>
        <end position="286"/>
    </location>
</feature>
<evidence type="ECO:0000259" key="1">
    <source>
        <dbReference type="Pfam" id="PF07589"/>
    </source>
</evidence>
<accession>A0A3B1AWT3</accession>
<organism evidence="2">
    <name type="scientific">hydrothermal vent metagenome</name>
    <dbReference type="NCBI Taxonomy" id="652676"/>
    <lineage>
        <taxon>unclassified sequences</taxon>
        <taxon>metagenomes</taxon>
        <taxon>ecological metagenomes</taxon>
    </lineage>
</organism>
<sequence length="288" mass="29629">MKKKILSTLLAGAAIATMGLTSASANTLDALSGPVTFQFSGGDAAQAYDTSGIGNGDTLCATVALCNGVSLFGDDAPGANQSNDTWGLVDVHSILGGGGWNQGDDGDYLLAYFYGFQDAQVDRVSAYSTDFFSVGGSADVYRVDAADYAAILANQTDQNDIESILSSLTLSTYLELEFMPGGCSLSNPFATLCSNFNTDVLPNGAGFSRGIATVQGGDAASKYPGNFNFEQTTSNCATTLADPFVCNSYNIRVNSGSATTTALPEPGALGLLGLGLVGMGLIARRRKA</sequence>
<dbReference type="AlphaFoldDB" id="A0A3B1AWT3"/>
<gene>
    <name evidence="2" type="ORF">MNBD_ALPHA03-1497</name>
</gene>
<proteinExistence type="predicted"/>
<evidence type="ECO:0000313" key="2">
    <source>
        <dbReference type="EMBL" id="VAX04284.1"/>
    </source>
</evidence>
<dbReference type="InterPro" id="IPR013424">
    <property type="entry name" value="Ice-binding_C"/>
</dbReference>
<reference evidence="2" key="1">
    <citation type="submission" date="2018-06" db="EMBL/GenBank/DDBJ databases">
        <authorList>
            <person name="Zhirakovskaya E."/>
        </authorList>
    </citation>
    <scope>NUCLEOTIDE SEQUENCE</scope>
</reference>
<dbReference type="Pfam" id="PF07589">
    <property type="entry name" value="PEP-CTERM"/>
    <property type="match status" value="1"/>
</dbReference>
<protein>
    <recommendedName>
        <fullName evidence="1">Ice-binding protein C-terminal domain-containing protein</fullName>
    </recommendedName>
</protein>
<name>A0A3B1AWT3_9ZZZZ</name>
<dbReference type="NCBIfam" id="TIGR02595">
    <property type="entry name" value="PEP_CTERM"/>
    <property type="match status" value="1"/>
</dbReference>